<organism evidence="1">
    <name type="scientific">viral metagenome</name>
    <dbReference type="NCBI Taxonomy" id="1070528"/>
    <lineage>
        <taxon>unclassified sequences</taxon>
        <taxon>metagenomes</taxon>
        <taxon>organismal metagenomes</taxon>
    </lineage>
</organism>
<protein>
    <submittedName>
        <fullName evidence="1">Uncharacterized protein</fullName>
    </submittedName>
</protein>
<dbReference type="AlphaFoldDB" id="A0A6C0LL36"/>
<sequence>MPNPYLTAFNNQFLEFVEDILRLFPSDKDLITTKNSLLLMKKMNPRLIVMAWRDFIASPYGDEIEIGGLEFFLNKDYSSDLSTMPDARKILDVIERLRVPLRNLHDDDKVMAMKYISNLTKLSLLYA</sequence>
<dbReference type="EMBL" id="MN740498">
    <property type="protein sequence ID" value="QHU29912.1"/>
    <property type="molecule type" value="Genomic_DNA"/>
</dbReference>
<accession>A0A6C0LL36</accession>
<evidence type="ECO:0000313" key="1">
    <source>
        <dbReference type="EMBL" id="QHU29912.1"/>
    </source>
</evidence>
<proteinExistence type="predicted"/>
<reference evidence="1" key="1">
    <citation type="journal article" date="2020" name="Nature">
        <title>Giant virus diversity and host interactions through global metagenomics.</title>
        <authorList>
            <person name="Schulz F."/>
            <person name="Roux S."/>
            <person name="Paez-Espino D."/>
            <person name="Jungbluth S."/>
            <person name="Walsh D.A."/>
            <person name="Denef V.J."/>
            <person name="McMahon K.D."/>
            <person name="Konstantinidis K.T."/>
            <person name="Eloe-Fadrosh E.A."/>
            <person name="Kyrpides N.C."/>
            <person name="Woyke T."/>
        </authorList>
    </citation>
    <scope>NUCLEOTIDE SEQUENCE</scope>
    <source>
        <strain evidence="1">GVMAG-M-3300027810-10</strain>
    </source>
</reference>
<name>A0A6C0LL36_9ZZZZ</name>